<evidence type="ECO:0000313" key="3">
    <source>
        <dbReference type="Proteomes" id="UP000527355"/>
    </source>
</evidence>
<comment type="caution">
    <text evidence="2">The sequence shown here is derived from an EMBL/GenBank/DDBJ whole genome shotgun (WGS) entry which is preliminary data.</text>
</comment>
<organism evidence="2 3">
    <name type="scientific">Myotis myotis</name>
    <name type="common">Greater mouse-eared bat</name>
    <name type="synonym">Vespertilio myotis</name>
    <dbReference type="NCBI Taxonomy" id="51298"/>
    <lineage>
        <taxon>Eukaryota</taxon>
        <taxon>Metazoa</taxon>
        <taxon>Chordata</taxon>
        <taxon>Craniata</taxon>
        <taxon>Vertebrata</taxon>
        <taxon>Euteleostomi</taxon>
        <taxon>Mammalia</taxon>
        <taxon>Eutheria</taxon>
        <taxon>Laurasiatheria</taxon>
        <taxon>Chiroptera</taxon>
        <taxon>Yangochiroptera</taxon>
        <taxon>Vespertilionidae</taxon>
        <taxon>Myotis</taxon>
    </lineage>
</organism>
<protein>
    <submittedName>
        <fullName evidence="2">Uncharacterized protein</fullName>
    </submittedName>
</protein>
<evidence type="ECO:0000313" key="2">
    <source>
        <dbReference type="EMBL" id="KAF6268343.1"/>
    </source>
</evidence>
<dbReference type="AlphaFoldDB" id="A0A7J7QX19"/>
<sequence length="163" mass="18241">MCVRMRVCACAYVCAPVVSPPRCTSWDVLPLPEKHREGFAARGGDGRLQAARWKYRSIYFLSLSSGHMAGLVGSCSLAISFLCLSVLFLDLRLDAKKGCSHNAYKNIAKRSLRACTLQKLTPSAPREVPTTREKVNKQGMLWTVPRMFIERASYKHDLLNSSF</sequence>
<keyword evidence="1" id="KW-0472">Membrane</keyword>
<gene>
    <name evidence="2" type="ORF">mMyoMyo1_011279</name>
</gene>
<name>A0A7J7QX19_MYOMY</name>
<reference evidence="2 3" key="1">
    <citation type="journal article" date="2020" name="Nature">
        <title>Six reference-quality genomes reveal evolution of bat adaptations.</title>
        <authorList>
            <person name="Jebb D."/>
            <person name="Huang Z."/>
            <person name="Pippel M."/>
            <person name="Hughes G.M."/>
            <person name="Lavrichenko K."/>
            <person name="Devanna P."/>
            <person name="Winkler S."/>
            <person name="Jermiin L.S."/>
            <person name="Skirmuntt E.C."/>
            <person name="Katzourakis A."/>
            <person name="Burkitt-Gray L."/>
            <person name="Ray D.A."/>
            <person name="Sullivan K.A.M."/>
            <person name="Roscito J.G."/>
            <person name="Kirilenko B.M."/>
            <person name="Davalos L.M."/>
            <person name="Corthals A.P."/>
            <person name="Power M.L."/>
            <person name="Jones G."/>
            <person name="Ransome R.D."/>
            <person name="Dechmann D.K.N."/>
            <person name="Locatelli A.G."/>
            <person name="Puechmaille S.J."/>
            <person name="Fedrigo O."/>
            <person name="Jarvis E.D."/>
            <person name="Hiller M."/>
            <person name="Vernes S.C."/>
            <person name="Myers E.W."/>
            <person name="Teeling E.C."/>
        </authorList>
    </citation>
    <scope>NUCLEOTIDE SEQUENCE [LARGE SCALE GENOMIC DNA]</scope>
    <source>
        <strain evidence="2">MMyoMyo1</strain>
        <tissue evidence="2">Flight muscle</tissue>
    </source>
</reference>
<feature type="transmembrane region" description="Helical" evidence="1">
    <location>
        <begin position="68"/>
        <end position="89"/>
    </location>
</feature>
<keyword evidence="1" id="KW-1133">Transmembrane helix</keyword>
<proteinExistence type="predicted"/>
<dbReference type="Proteomes" id="UP000527355">
    <property type="component" value="Unassembled WGS sequence"/>
</dbReference>
<accession>A0A7J7QX19</accession>
<evidence type="ECO:0000256" key="1">
    <source>
        <dbReference type="SAM" id="Phobius"/>
    </source>
</evidence>
<keyword evidence="1" id="KW-0812">Transmembrane</keyword>
<dbReference type="EMBL" id="JABWUV010000047">
    <property type="protein sequence ID" value="KAF6268343.1"/>
    <property type="molecule type" value="Genomic_DNA"/>
</dbReference>
<keyword evidence="3" id="KW-1185">Reference proteome</keyword>